<comment type="caution">
    <text evidence="2">The sequence shown here is derived from an EMBL/GenBank/DDBJ whole genome shotgun (WGS) entry which is preliminary data.</text>
</comment>
<evidence type="ECO:0000256" key="1">
    <source>
        <dbReference type="SAM" id="MobiDB-lite"/>
    </source>
</evidence>
<sequence length="93" mass="9840">MSPEPLARASEPGDRVPAAPDHFVPRWQEFADAVWLAAHRSRYEGPGSAAPEAPAPAVEKARPQDAGAERPARPPADDDALPDLSAADKDLPP</sequence>
<feature type="compositionally biased region" description="Basic and acidic residues" evidence="1">
    <location>
        <begin position="59"/>
        <end position="76"/>
    </location>
</feature>
<proteinExistence type="predicted"/>
<feature type="compositionally biased region" description="Low complexity" evidence="1">
    <location>
        <begin position="44"/>
        <end position="57"/>
    </location>
</feature>
<organism evidence="2 3">
    <name type="scientific">Streptomyces swartbergensis</name>
    <dbReference type="NCBI Taxonomy" id="487165"/>
    <lineage>
        <taxon>Bacteria</taxon>
        <taxon>Bacillati</taxon>
        <taxon>Actinomycetota</taxon>
        <taxon>Actinomycetes</taxon>
        <taxon>Kitasatosporales</taxon>
        <taxon>Streptomycetaceae</taxon>
        <taxon>Streptomyces</taxon>
    </lineage>
</organism>
<evidence type="ECO:0000313" key="2">
    <source>
        <dbReference type="EMBL" id="OUC78456.1"/>
    </source>
</evidence>
<gene>
    <name evidence="2" type="ORF">CA983_43600</name>
</gene>
<protein>
    <submittedName>
        <fullName evidence="2">Uncharacterized protein</fullName>
    </submittedName>
</protein>
<feature type="region of interest" description="Disordered" evidence="1">
    <location>
        <begin position="43"/>
        <end position="93"/>
    </location>
</feature>
<name>A0A243QCA7_9ACTN</name>
<evidence type="ECO:0000313" key="3">
    <source>
        <dbReference type="Proteomes" id="UP000195105"/>
    </source>
</evidence>
<accession>A0A243QCA7</accession>
<dbReference type="Proteomes" id="UP000195105">
    <property type="component" value="Unassembled WGS sequence"/>
</dbReference>
<feature type="non-terminal residue" evidence="2">
    <location>
        <position position="93"/>
    </location>
</feature>
<reference evidence="2 3" key="1">
    <citation type="submission" date="2017-05" db="EMBL/GenBank/DDBJ databases">
        <title>Biotechnological potential of actinobacteria isolated from South African environments.</title>
        <authorList>
            <person name="Le Roes-Hill M."/>
            <person name="Prins A."/>
            <person name="Durrell K.A."/>
        </authorList>
    </citation>
    <scope>NUCLEOTIDE SEQUENCE [LARGE SCALE GENOMIC DNA]</scope>
    <source>
        <strain evidence="2 3">HMC13</strain>
    </source>
</reference>
<keyword evidence="3" id="KW-1185">Reference proteome</keyword>
<dbReference type="EMBL" id="NGFN01000706">
    <property type="protein sequence ID" value="OUC78456.1"/>
    <property type="molecule type" value="Genomic_DNA"/>
</dbReference>
<dbReference type="AlphaFoldDB" id="A0A243QCA7"/>
<feature type="region of interest" description="Disordered" evidence="1">
    <location>
        <begin position="1"/>
        <end position="20"/>
    </location>
</feature>